<evidence type="ECO:0000256" key="2">
    <source>
        <dbReference type="ARBA" id="ARBA00022448"/>
    </source>
</evidence>
<feature type="signal peptide" evidence="6">
    <location>
        <begin position="1"/>
        <end position="22"/>
    </location>
</feature>
<evidence type="ECO:0000259" key="7">
    <source>
        <dbReference type="Pfam" id="PF13458"/>
    </source>
</evidence>
<dbReference type="AlphaFoldDB" id="A0A6M0Q8R9"/>
<dbReference type="PANTHER" id="PTHR30483">
    <property type="entry name" value="LEUCINE-SPECIFIC-BINDING PROTEIN"/>
    <property type="match status" value="1"/>
</dbReference>
<feature type="chain" id="PRO_5039466343" evidence="6">
    <location>
        <begin position="23"/>
        <end position="411"/>
    </location>
</feature>
<accession>A0A6M0Q8R9</accession>
<dbReference type="PRINTS" id="PR00337">
    <property type="entry name" value="LEUILEVALBP"/>
</dbReference>
<feature type="region of interest" description="Disordered" evidence="5">
    <location>
        <begin position="25"/>
        <end position="51"/>
    </location>
</feature>
<gene>
    <name evidence="8" type="ORF">G4D63_13130</name>
</gene>
<protein>
    <submittedName>
        <fullName evidence="8">ABC transporter substrate-binding protein</fullName>
    </submittedName>
</protein>
<keyword evidence="2" id="KW-0813">Transport</keyword>
<organism evidence="8 9">
    <name type="scientific">Bacillus mesophilus</name>
    <dbReference type="NCBI Taxonomy" id="1808955"/>
    <lineage>
        <taxon>Bacteria</taxon>
        <taxon>Bacillati</taxon>
        <taxon>Bacillota</taxon>
        <taxon>Bacilli</taxon>
        <taxon>Bacillales</taxon>
        <taxon>Bacillaceae</taxon>
        <taxon>Bacillus</taxon>
    </lineage>
</organism>
<sequence>MFMFKRLSLFLILLLALVFVGACSTTPSSQPAEEEPTETDSGTETETEKEEEVGVVNIGYSGPLSGPAAFYGNNTLSGVTMAVEEINANGGFEVAGKKYNLNLVSLDDKYLPNETGANAKRLVQENKTPIIFVPHSGGIFATQVFNMQDKFIIGAYSSEPKITEVGNPLTVRIPPKYSSYIEPFSKYQMEKFGKKIALLPTATQYGKDWTAALEPGWKELGGEVVYKGSIDFSKDTDFFTIVTNALKEKPDVLFVGGPSEPTALVMKQARELGFKGGFLIMDQAKLDEIEAVLGGTELIEGSVGVLPLVYSRYAGNEKFIDDYKAEHGKNPGSEAGYHYLATYLFVEAMKAAGSVDDAEAIRASIEEGLANVPADKKIYEIDEIEDNGGLVTPLRMGVVENGKIVDVSLDQ</sequence>
<dbReference type="Pfam" id="PF13458">
    <property type="entry name" value="Peripla_BP_6"/>
    <property type="match status" value="1"/>
</dbReference>
<evidence type="ECO:0000256" key="4">
    <source>
        <dbReference type="ARBA" id="ARBA00022970"/>
    </source>
</evidence>
<comment type="caution">
    <text evidence="8">The sequence shown here is derived from an EMBL/GenBank/DDBJ whole genome shotgun (WGS) entry which is preliminary data.</text>
</comment>
<dbReference type="PANTHER" id="PTHR30483:SF6">
    <property type="entry name" value="PERIPLASMIC BINDING PROTEIN OF ABC TRANSPORTER FOR NATURAL AMINO ACIDS"/>
    <property type="match status" value="1"/>
</dbReference>
<dbReference type="InterPro" id="IPR028081">
    <property type="entry name" value="Leu-bd"/>
</dbReference>
<dbReference type="Proteomes" id="UP000481043">
    <property type="component" value="Unassembled WGS sequence"/>
</dbReference>
<dbReference type="InterPro" id="IPR051010">
    <property type="entry name" value="BCAA_transport"/>
</dbReference>
<proteinExistence type="inferred from homology"/>
<keyword evidence="9" id="KW-1185">Reference proteome</keyword>
<name>A0A6M0Q8R9_9BACI</name>
<evidence type="ECO:0000256" key="3">
    <source>
        <dbReference type="ARBA" id="ARBA00022729"/>
    </source>
</evidence>
<evidence type="ECO:0000313" key="9">
    <source>
        <dbReference type="Proteomes" id="UP000481043"/>
    </source>
</evidence>
<comment type="similarity">
    <text evidence="1">Belongs to the leucine-binding protein family.</text>
</comment>
<dbReference type="CDD" id="cd06336">
    <property type="entry name" value="PBP1_ABC_ligand_binding-like"/>
    <property type="match status" value="1"/>
</dbReference>
<dbReference type="EMBL" id="JAAIWM010000004">
    <property type="protein sequence ID" value="NEY72673.1"/>
    <property type="molecule type" value="Genomic_DNA"/>
</dbReference>
<evidence type="ECO:0000256" key="1">
    <source>
        <dbReference type="ARBA" id="ARBA00010062"/>
    </source>
</evidence>
<evidence type="ECO:0000256" key="5">
    <source>
        <dbReference type="SAM" id="MobiDB-lite"/>
    </source>
</evidence>
<dbReference type="InterPro" id="IPR000709">
    <property type="entry name" value="Leu_Ile_Val-bd"/>
</dbReference>
<evidence type="ECO:0000256" key="6">
    <source>
        <dbReference type="SAM" id="SignalP"/>
    </source>
</evidence>
<feature type="compositionally biased region" description="Acidic residues" evidence="5">
    <location>
        <begin position="32"/>
        <end position="51"/>
    </location>
</feature>
<dbReference type="InterPro" id="IPR028082">
    <property type="entry name" value="Peripla_BP_I"/>
</dbReference>
<dbReference type="PROSITE" id="PS51257">
    <property type="entry name" value="PROKAR_LIPOPROTEIN"/>
    <property type="match status" value="1"/>
</dbReference>
<feature type="domain" description="Leucine-binding protein" evidence="7">
    <location>
        <begin position="56"/>
        <end position="401"/>
    </location>
</feature>
<evidence type="ECO:0000313" key="8">
    <source>
        <dbReference type="EMBL" id="NEY72673.1"/>
    </source>
</evidence>
<dbReference type="Gene3D" id="3.40.50.2300">
    <property type="match status" value="2"/>
</dbReference>
<reference evidence="8 9" key="1">
    <citation type="submission" date="2020-02" db="EMBL/GenBank/DDBJ databases">
        <title>Bacillus aquiflavi sp. nov., isolated from yellow water of strong flavor Chinese baijiu in Yibin region of China.</title>
        <authorList>
            <person name="Xie J."/>
        </authorList>
    </citation>
    <scope>NUCLEOTIDE SEQUENCE [LARGE SCALE GENOMIC DNA]</scope>
    <source>
        <strain evidence="8 9">SA4</strain>
    </source>
</reference>
<dbReference type="SUPFAM" id="SSF53822">
    <property type="entry name" value="Periplasmic binding protein-like I"/>
    <property type="match status" value="1"/>
</dbReference>
<keyword evidence="3 6" id="KW-0732">Signal</keyword>
<keyword evidence="4" id="KW-0029">Amino-acid transport</keyword>
<dbReference type="GO" id="GO:0006865">
    <property type="term" value="P:amino acid transport"/>
    <property type="evidence" value="ECO:0007669"/>
    <property type="project" value="UniProtKB-KW"/>
</dbReference>